<organism evidence="6 7">
    <name type="scientific">Fimbriiglobus ruber</name>
    <dbReference type="NCBI Taxonomy" id="1908690"/>
    <lineage>
        <taxon>Bacteria</taxon>
        <taxon>Pseudomonadati</taxon>
        <taxon>Planctomycetota</taxon>
        <taxon>Planctomycetia</taxon>
        <taxon>Gemmatales</taxon>
        <taxon>Gemmataceae</taxon>
        <taxon>Fimbriiglobus</taxon>
    </lineage>
</organism>
<evidence type="ECO:0000256" key="3">
    <source>
        <dbReference type="PROSITE-ProRule" id="PRU00289"/>
    </source>
</evidence>
<dbReference type="InterPro" id="IPR027417">
    <property type="entry name" value="P-loop_NTPase"/>
</dbReference>
<feature type="compositionally biased region" description="Pro residues" evidence="4">
    <location>
        <begin position="640"/>
        <end position="655"/>
    </location>
</feature>
<dbReference type="EMBL" id="NIDE01000009">
    <property type="protein sequence ID" value="OWK39964.1"/>
    <property type="molecule type" value="Genomic_DNA"/>
</dbReference>
<dbReference type="Pfam" id="PF01580">
    <property type="entry name" value="FtsK_SpoIIIE"/>
    <property type="match status" value="2"/>
</dbReference>
<evidence type="ECO:0000256" key="2">
    <source>
        <dbReference type="ARBA" id="ARBA00022840"/>
    </source>
</evidence>
<keyword evidence="6" id="KW-0131">Cell cycle</keyword>
<comment type="caution">
    <text evidence="6">The sequence shown here is derived from an EMBL/GenBank/DDBJ whole genome shotgun (WGS) entry which is preliminary data.</text>
</comment>
<dbReference type="GO" id="GO:0005524">
    <property type="term" value="F:ATP binding"/>
    <property type="evidence" value="ECO:0007669"/>
    <property type="project" value="UniProtKB-UniRule"/>
</dbReference>
<evidence type="ECO:0000259" key="5">
    <source>
        <dbReference type="PROSITE" id="PS50901"/>
    </source>
</evidence>
<reference evidence="7" key="1">
    <citation type="submission" date="2017-06" db="EMBL/GenBank/DDBJ databases">
        <title>Genome analysis of Fimbriiglobus ruber SP5, the first member of the order Planctomycetales with confirmed chitinolytic capability.</title>
        <authorList>
            <person name="Ravin N.V."/>
            <person name="Rakitin A.L."/>
            <person name="Ivanova A.A."/>
            <person name="Beletsky A.V."/>
            <person name="Kulichevskaya I.S."/>
            <person name="Mardanov A.V."/>
            <person name="Dedysh S.N."/>
        </authorList>
    </citation>
    <scope>NUCLEOTIDE SEQUENCE [LARGE SCALE GENOMIC DNA]</scope>
    <source>
        <strain evidence="7">SP5</strain>
    </source>
</reference>
<protein>
    <submittedName>
        <fullName evidence="6">Cell division protein FtsK</fullName>
    </submittedName>
</protein>
<sequence>MPLLKADDPFSTDRLNGLGDYHPELDVPSLASEFTDDFSVAVDAVRANPLPDPGRKIRACIGPAGYGKTHLFGRLQHQQRDRVYLAFLMAPPGLEGKDKQEQLESVLRWRLVESLLYSSQSFASFRLELAKLLIPSFSTYFDRLSAGLKAKHAAIRNGLEKEDPLAVLELFGHVETLEPYHQLADSLRAALPHCSGAVVRALVLSTSPAGDDVRWWLRGEADQMPVQRLAALRLVDKQGAAIDSPPLLDILTAVAELLRLNKTPLILCFDQLEELFKNDSAGFTTLTSQLMNWLQTIPNLLIGIGCLEATWKLVRGEAGYKSFVDRIKECYLPVLRGTEAVELVERRMKCWVDHDAKRTAGWPFDLDSVRKYADTKKPGPRFLIQQVCAPAFTTWLSKKQSGLILVDEATGGETLSDLFKEEWAKTLQRIQAEKKPASDVQDLELWSGVSEALVLAQKGCWKLDGFLIKSINSQPIKKSSNDPRPSALIDLTVNGKSGSVLVTVSKKDGGIAFGHWFTALDEAITKAVVGGVVVWPRRELSVGKKSAGYISYSTRLDNGTLRAFPLDENEGTFHQMECLRQIISRAGSDLVLKGNLISRDDCRILIIETGVLAHLKLFEFVFQNWSRLPHTSAGNAPAAVAPPPPVPVNPPPVPTSPTATTLASPPPLIPPLIAVFQTTTGQASPPPLGSPPVVTPPQVSLPTPPPVPSWAEEMLKKAAEYLKKKGEAVHPIGADIGPTFARLKVELRGDADFGKIRRQAENLKVYLALTQEPLISSQAGFVSIDVQRPDRATVLLPQLLAQCPTKLVGEPAIPAGVGVSGNVEWLNLSEPESCHLLVAGTTGSGKSEFLKAVLAALAARLEPSQVKFRLIDPKRVTFNVPNHCPYLGGPVVFDGEEAIPVLEESVAEMERRYELLQRRGVDHIQKLTGTDAVPRWVIVFDEFADLMVDKMTRKQLEPQLKRLGAKSRAAGIHLILGTQRPEASVVTPLLRSNLPGRIGLQVASEKESKLFLDEPDAAYLFGKGDLVWKRGGGLTRLQSPFVPKSEFDKYLRVG</sequence>
<dbReference type="Gene3D" id="3.40.50.300">
    <property type="entry name" value="P-loop containing nucleotide triphosphate hydrolases"/>
    <property type="match status" value="1"/>
</dbReference>
<dbReference type="InterPro" id="IPR002543">
    <property type="entry name" value="FtsK_dom"/>
</dbReference>
<keyword evidence="6" id="KW-0132">Cell division</keyword>
<dbReference type="InterPro" id="IPR050206">
    <property type="entry name" value="FtsK/SpoIIIE/SftA"/>
</dbReference>
<keyword evidence="1 3" id="KW-0547">Nucleotide-binding</keyword>
<evidence type="ECO:0000313" key="7">
    <source>
        <dbReference type="Proteomes" id="UP000214646"/>
    </source>
</evidence>
<dbReference type="Proteomes" id="UP000214646">
    <property type="component" value="Unassembled WGS sequence"/>
</dbReference>
<accession>A0A225DJS8</accession>
<proteinExistence type="predicted"/>
<dbReference type="PROSITE" id="PS50901">
    <property type="entry name" value="FTSK"/>
    <property type="match status" value="1"/>
</dbReference>
<keyword evidence="7" id="KW-1185">Reference proteome</keyword>
<keyword evidence="2 3" id="KW-0067">ATP-binding</keyword>
<dbReference type="GO" id="GO:0003677">
    <property type="term" value="F:DNA binding"/>
    <property type="evidence" value="ECO:0007669"/>
    <property type="project" value="InterPro"/>
</dbReference>
<evidence type="ECO:0000313" key="6">
    <source>
        <dbReference type="EMBL" id="OWK39964.1"/>
    </source>
</evidence>
<dbReference type="SUPFAM" id="SSF52540">
    <property type="entry name" value="P-loop containing nucleoside triphosphate hydrolases"/>
    <property type="match status" value="1"/>
</dbReference>
<dbReference type="AlphaFoldDB" id="A0A225DJS8"/>
<evidence type="ECO:0000256" key="1">
    <source>
        <dbReference type="ARBA" id="ARBA00022741"/>
    </source>
</evidence>
<dbReference type="PANTHER" id="PTHR22683">
    <property type="entry name" value="SPORULATION PROTEIN RELATED"/>
    <property type="match status" value="1"/>
</dbReference>
<feature type="region of interest" description="Disordered" evidence="4">
    <location>
        <begin position="633"/>
        <end position="662"/>
    </location>
</feature>
<name>A0A225DJS8_9BACT</name>
<dbReference type="GO" id="GO:0051301">
    <property type="term" value="P:cell division"/>
    <property type="evidence" value="ECO:0007669"/>
    <property type="project" value="UniProtKB-KW"/>
</dbReference>
<evidence type="ECO:0000256" key="4">
    <source>
        <dbReference type="SAM" id="MobiDB-lite"/>
    </source>
</evidence>
<feature type="domain" description="FtsK" evidence="5">
    <location>
        <begin position="820"/>
        <end position="1009"/>
    </location>
</feature>
<dbReference type="PANTHER" id="PTHR22683:SF41">
    <property type="entry name" value="DNA TRANSLOCASE FTSK"/>
    <property type="match status" value="1"/>
</dbReference>
<feature type="binding site" evidence="3">
    <location>
        <begin position="840"/>
        <end position="847"/>
    </location>
    <ligand>
        <name>ATP</name>
        <dbReference type="ChEBI" id="CHEBI:30616"/>
    </ligand>
</feature>
<gene>
    <name evidence="6" type="ORF">FRUB_05854</name>
</gene>